<evidence type="ECO:0000256" key="7">
    <source>
        <dbReference type="ARBA" id="ARBA00023295"/>
    </source>
</evidence>
<evidence type="ECO:0000256" key="5">
    <source>
        <dbReference type="ARBA" id="ARBA00023001"/>
    </source>
</evidence>
<dbReference type="Gene3D" id="1.50.10.10">
    <property type="match status" value="1"/>
</dbReference>
<evidence type="ECO:0000256" key="6">
    <source>
        <dbReference type="ARBA" id="ARBA00023277"/>
    </source>
</evidence>
<dbReference type="PANTHER" id="PTHR22298">
    <property type="entry name" value="ENDO-1,4-BETA-GLUCANASE"/>
    <property type="match status" value="1"/>
</dbReference>
<keyword evidence="5" id="KW-0136">Cellulose degradation</keyword>
<evidence type="ECO:0000256" key="2">
    <source>
        <dbReference type="ARBA" id="ARBA00007072"/>
    </source>
</evidence>
<organism evidence="10 11">
    <name type="scientific">Potamilus streckersoni</name>
    <dbReference type="NCBI Taxonomy" id="2493646"/>
    <lineage>
        <taxon>Eukaryota</taxon>
        <taxon>Metazoa</taxon>
        <taxon>Spiralia</taxon>
        <taxon>Lophotrochozoa</taxon>
        <taxon>Mollusca</taxon>
        <taxon>Bivalvia</taxon>
        <taxon>Autobranchia</taxon>
        <taxon>Heteroconchia</taxon>
        <taxon>Palaeoheterodonta</taxon>
        <taxon>Unionida</taxon>
        <taxon>Unionoidea</taxon>
        <taxon>Unionidae</taxon>
        <taxon>Ambleminae</taxon>
        <taxon>Lampsilini</taxon>
        <taxon>Potamilus</taxon>
    </lineage>
</organism>
<reference evidence="10" key="1">
    <citation type="journal article" date="2021" name="Genome Biol. Evol.">
        <title>A High-Quality Reference Genome for a Parasitic Bivalve with Doubly Uniparental Inheritance (Bivalvia: Unionida).</title>
        <authorList>
            <person name="Smith C.H."/>
        </authorList>
    </citation>
    <scope>NUCLEOTIDE SEQUENCE</scope>
    <source>
        <strain evidence="10">CHS0354</strain>
    </source>
</reference>
<gene>
    <name evidence="10" type="ORF">CHS0354_016180</name>
</gene>
<protein>
    <recommendedName>
        <fullName evidence="3">cellulase</fullName>
        <ecNumber evidence="3">3.2.1.4</ecNumber>
    </recommendedName>
</protein>
<keyword evidence="7" id="KW-0326">Glycosidase</keyword>
<feature type="domain" description="Glycoside hydrolase family 9" evidence="9">
    <location>
        <begin position="1"/>
        <end position="155"/>
    </location>
</feature>
<dbReference type="GO" id="GO:0030245">
    <property type="term" value="P:cellulose catabolic process"/>
    <property type="evidence" value="ECO:0007669"/>
    <property type="project" value="UniProtKB-KW"/>
</dbReference>
<comment type="caution">
    <text evidence="10">The sequence shown here is derived from an EMBL/GenBank/DDBJ whole genome shotgun (WGS) entry which is preliminary data.</text>
</comment>
<dbReference type="SUPFAM" id="SSF48208">
    <property type="entry name" value="Six-hairpin glycosidases"/>
    <property type="match status" value="1"/>
</dbReference>
<keyword evidence="6" id="KW-0119">Carbohydrate metabolism</keyword>
<dbReference type="InterPro" id="IPR012341">
    <property type="entry name" value="6hp_glycosidase-like_sf"/>
</dbReference>
<dbReference type="InterPro" id="IPR001701">
    <property type="entry name" value="Glyco_hydro_9"/>
</dbReference>
<keyword evidence="8" id="KW-0624">Polysaccharide degradation</keyword>
<dbReference type="EMBL" id="JAEAOA010001006">
    <property type="protein sequence ID" value="KAK3581337.1"/>
    <property type="molecule type" value="Genomic_DNA"/>
</dbReference>
<accession>A0AAE0RX84</accession>
<comment type="similarity">
    <text evidence="2">Belongs to the glycosyl hydrolase 9 (cellulase E) family.</text>
</comment>
<dbReference type="AlphaFoldDB" id="A0AAE0RX84"/>
<evidence type="ECO:0000256" key="3">
    <source>
        <dbReference type="ARBA" id="ARBA00012601"/>
    </source>
</evidence>
<dbReference type="Pfam" id="PF00759">
    <property type="entry name" value="Glyco_hydro_9"/>
    <property type="match status" value="1"/>
</dbReference>
<evidence type="ECO:0000259" key="9">
    <source>
        <dbReference type="Pfam" id="PF00759"/>
    </source>
</evidence>
<evidence type="ECO:0000256" key="8">
    <source>
        <dbReference type="ARBA" id="ARBA00023326"/>
    </source>
</evidence>
<name>A0AAE0RX84_9BIVA</name>
<reference evidence="10" key="2">
    <citation type="journal article" date="2021" name="Genome Biol. Evol.">
        <title>Developing a high-quality reference genome for a parasitic bivalve with doubly uniparental inheritance (Bivalvia: Unionida).</title>
        <authorList>
            <person name="Smith C.H."/>
        </authorList>
    </citation>
    <scope>NUCLEOTIDE SEQUENCE</scope>
    <source>
        <strain evidence="10">CHS0354</strain>
        <tissue evidence="10">Mantle</tissue>
    </source>
</reference>
<dbReference type="GO" id="GO:0008810">
    <property type="term" value="F:cellulase activity"/>
    <property type="evidence" value="ECO:0007669"/>
    <property type="project" value="UniProtKB-EC"/>
</dbReference>
<evidence type="ECO:0000313" key="10">
    <source>
        <dbReference type="EMBL" id="KAK3581337.1"/>
    </source>
</evidence>
<keyword evidence="4" id="KW-0378">Hydrolase</keyword>
<evidence type="ECO:0000256" key="1">
    <source>
        <dbReference type="ARBA" id="ARBA00000966"/>
    </source>
</evidence>
<dbReference type="Proteomes" id="UP001195483">
    <property type="component" value="Unassembled WGS sequence"/>
</dbReference>
<keyword evidence="11" id="KW-1185">Reference proteome</keyword>
<comment type="catalytic activity">
    <reaction evidence="1">
        <text>Endohydrolysis of (1-&gt;4)-beta-D-glucosidic linkages in cellulose, lichenin and cereal beta-D-glucans.</text>
        <dbReference type="EC" id="3.2.1.4"/>
    </reaction>
</comment>
<dbReference type="InterPro" id="IPR008928">
    <property type="entry name" value="6-hairpin_glycosidase_sf"/>
</dbReference>
<sequence length="158" mass="17770">MFYEAQRSGKLPSNNRIQWRSDSALNDRGNNGEDLTGGWYDAGDHVKFNFPMAASTTLLTWGLLEFKDAYNASAELDHMYDCIKWPLDYLLKCHVSKYEYYVQVGDGGQDHSYWGRPENMTMPRPAFMITQSSPGSDVAGETAATFAAGYLAFHNKST</sequence>
<dbReference type="EC" id="3.2.1.4" evidence="3"/>
<evidence type="ECO:0000256" key="4">
    <source>
        <dbReference type="ARBA" id="ARBA00022801"/>
    </source>
</evidence>
<proteinExistence type="inferred from homology"/>
<reference evidence="10" key="3">
    <citation type="submission" date="2023-05" db="EMBL/GenBank/DDBJ databases">
        <authorList>
            <person name="Smith C.H."/>
        </authorList>
    </citation>
    <scope>NUCLEOTIDE SEQUENCE</scope>
    <source>
        <strain evidence="10">CHS0354</strain>
        <tissue evidence="10">Mantle</tissue>
    </source>
</reference>
<evidence type="ECO:0000313" key="11">
    <source>
        <dbReference type="Proteomes" id="UP001195483"/>
    </source>
</evidence>